<organism evidence="1 2">
    <name type="scientific">Vermiconidia calcicola</name>
    <dbReference type="NCBI Taxonomy" id="1690605"/>
    <lineage>
        <taxon>Eukaryota</taxon>
        <taxon>Fungi</taxon>
        <taxon>Dikarya</taxon>
        <taxon>Ascomycota</taxon>
        <taxon>Pezizomycotina</taxon>
        <taxon>Dothideomycetes</taxon>
        <taxon>Dothideomycetidae</taxon>
        <taxon>Mycosphaerellales</taxon>
        <taxon>Extremaceae</taxon>
        <taxon>Vermiconidia</taxon>
    </lineage>
</organism>
<keyword evidence="2" id="KW-1185">Reference proteome</keyword>
<proteinExistence type="predicted"/>
<accession>A0ACC3N4W3</accession>
<dbReference type="Proteomes" id="UP001281147">
    <property type="component" value="Unassembled WGS sequence"/>
</dbReference>
<gene>
    <name evidence="1" type="ORF">LTR37_010414</name>
</gene>
<evidence type="ECO:0000313" key="1">
    <source>
        <dbReference type="EMBL" id="KAK3710193.1"/>
    </source>
</evidence>
<sequence>MDSLATKTMGNISMQMAELQGVTAFRVTVNPGGSWSQDLKQSAGTSSCQKGHVGFMLSGRLAVQMDDGNKEVFGQNDVFMVPPGHDAWCEGDRAAVFMEFSKGADYYTDRMK</sequence>
<dbReference type="EMBL" id="JAUTXU010000086">
    <property type="protein sequence ID" value="KAK3710193.1"/>
    <property type="molecule type" value="Genomic_DNA"/>
</dbReference>
<protein>
    <submittedName>
        <fullName evidence="1">Uncharacterized protein</fullName>
    </submittedName>
</protein>
<reference evidence="1" key="1">
    <citation type="submission" date="2023-07" db="EMBL/GenBank/DDBJ databases">
        <title>Black Yeasts Isolated from many extreme environments.</title>
        <authorList>
            <person name="Coleine C."/>
            <person name="Stajich J.E."/>
            <person name="Selbmann L."/>
        </authorList>
    </citation>
    <scope>NUCLEOTIDE SEQUENCE</scope>
    <source>
        <strain evidence="1">CCFEE 5714</strain>
    </source>
</reference>
<comment type="caution">
    <text evidence="1">The sequence shown here is derived from an EMBL/GenBank/DDBJ whole genome shotgun (WGS) entry which is preliminary data.</text>
</comment>
<evidence type="ECO:0000313" key="2">
    <source>
        <dbReference type="Proteomes" id="UP001281147"/>
    </source>
</evidence>
<name>A0ACC3N4W3_9PEZI</name>